<dbReference type="GeneID" id="20525302"/>
<dbReference type="EMBL" id="KB932201">
    <property type="protein sequence ID" value="KCV73028.1"/>
    <property type="molecule type" value="Genomic_DNA"/>
</dbReference>
<feature type="region of interest" description="Disordered" evidence="1">
    <location>
        <begin position="147"/>
        <end position="169"/>
    </location>
</feature>
<dbReference type="InterPro" id="IPR009072">
    <property type="entry name" value="Histone-fold"/>
</dbReference>
<feature type="region of interest" description="Disordered" evidence="1">
    <location>
        <begin position="1"/>
        <end position="43"/>
    </location>
</feature>
<dbReference type="RefSeq" id="XP_009492729.1">
    <property type="nucleotide sequence ID" value="XM_009494454.1"/>
</dbReference>
<feature type="region of interest" description="Disordered" evidence="1">
    <location>
        <begin position="202"/>
        <end position="223"/>
    </location>
</feature>
<evidence type="ECO:0000313" key="2">
    <source>
        <dbReference type="EMBL" id="KCV73028.1"/>
    </source>
</evidence>
<evidence type="ECO:0000313" key="3">
    <source>
        <dbReference type="Proteomes" id="UP000030693"/>
    </source>
</evidence>
<dbReference type="Gene3D" id="1.10.20.10">
    <property type="entry name" value="Histone, subunit A"/>
    <property type="match status" value="1"/>
</dbReference>
<reference evidence="2" key="1">
    <citation type="submission" date="2013-04" db="EMBL/GenBank/DDBJ databases">
        <title>The Genome Sequence of Fonticula alba ATCC 38817.</title>
        <authorList>
            <consortium name="The Broad Institute Genomics Platform"/>
            <person name="Russ C."/>
            <person name="Cuomo C."/>
            <person name="Burger G."/>
            <person name="Gray M.W."/>
            <person name="Holland P.W.H."/>
            <person name="King N."/>
            <person name="Lang F.B.F."/>
            <person name="Roger A.J."/>
            <person name="Ruiz-Trillo I."/>
            <person name="Brown M."/>
            <person name="Walker B."/>
            <person name="Young S."/>
            <person name="Zeng Q."/>
            <person name="Gargeya S."/>
            <person name="Fitzgerald M."/>
            <person name="Haas B."/>
            <person name="Abouelleil A."/>
            <person name="Allen A.W."/>
            <person name="Alvarado L."/>
            <person name="Arachchi H.M."/>
            <person name="Berlin A.M."/>
            <person name="Chapman S.B."/>
            <person name="Gainer-Dewar J."/>
            <person name="Goldberg J."/>
            <person name="Griggs A."/>
            <person name="Gujja S."/>
            <person name="Hansen M."/>
            <person name="Howarth C."/>
            <person name="Imamovic A."/>
            <person name="Ireland A."/>
            <person name="Larimer J."/>
            <person name="McCowan C."/>
            <person name="Murphy C."/>
            <person name="Pearson M."/>
            <person name="Poon T.W."/>
            <person name="Priest M."/>
            <person name="Roberts A."/>
            <person name="Saif S."/>
            <person name="Shea T."/>
            <person name="Sisk P."/>
            <person name="Sykes S."/>
            <person name="Wortman J."/>
            <person name="Nusbaum C."/>
            <person name="Birren B."/>
        </authorList>
    </citation>
    <scope>NUCLEOTIDE SEQUENCE [LARGE SCALE GENOMIC DNA]</scope>
    <source>
        <strain evidence="2">ATCC 38817</strain>
    </source>
</reference>
<organism evidence="2">
    <name type="scientific">Fonticula alba</name>
    <name type="common">Slime mold</name>
    <dbReference type="NCBI Taxonomy" id="691883"/>
    <lineage>
        <taxon>Eukaryota</taxon>
        <taxon>Rotosphaerida</taxon>
        <taxon>Fonticulaceae</taxon>
        <taxon>Fonticula</taxon>
    </lineage>
</organism>
<evidence type="ECO:0000256" key="1">
    <source>
        <dbReference type="SAM" id="MobiDB-lite"/>
    </source>
</evidence>
<protein>
    <recommendedName>
        <fullName evidence="4">Transcription factor CBF/NF-Y/archaeal histone domain-containing protein</fullName>
    </recommendedName>
</protein>
<dbReference type="SUPFAM" id="SSF47113">
    <property type="entry name" value="Histone-fold"/>
    <property type="match status" value="1"/>
</dbReference>
<keyword evidence="3" id="KW-1185">Reference proteome</keyword>
<sequence length="223" mass="23550">MSDIDTAATLALPEPDIIPSEPGVSASPGPAETEPEPSTEDTAASTAVAVDDRAGLDAFALPALTIGRALRYRLPDNAMLSQESQLCARRAATLFINYVIFTAMELSPGRVSPSPASIVAALRDMKLDSIAASVEYALAHNFEGPGLRPAATGGSSATTAPLRENDSEDELDLDTEMGASEELMHALRPDLARFAFASEDVRMSDASGDDDDDDEHPLFETQL</sequence>
<gene>
    <name evidence="2" type="ORF">H696_00577</name>
</gene>
<dbReference type="Proteomes" id="UP000030693">
    <property type="component" value="Unassembled WGS sequence"/>
</dbReference>
<feature type="compositionally biased region" description="Low complexity" evidence="1">
    <location>
        <begin position="150"/>
        <end position="160"/>
    </location>
</feature>
<name>A0A058ZGH3_FONAL</name>
<dbReference type="AlphaFoldDB" id="A0A058ZGH3"/>
<proteinExistence type="predicted"/>
<dbReference type="GO" id="GO:0046982">
    <property type="term" value="F:protein heterodimerization activity"/>
    <property type="evidence" value="ECO:0007669"/>
    <property type="project" value="InterPro"/>
</dbReference>
<dbReference type="CDD" id="cd22928">
    <property type="entry name" value="HFD_POLE3_DPB4"/>
    <property type="match status" value="1"/>
</dbReference>
<evidence type="ECO:0008006" key="4">
    <source>
        <dbReference type="Google" id="ProtNLM"/>
    </source>
</evidence>
<accession>A0A058ZGH3</accession>